<gene>
    <name evidence="2" type="ORF">LITE_LOCUS49408</name>
</gene>
<evidence type="ECO:0000313" key="2">
    <source>
        <dbReference type="EMBL" id="CAI0559836.1"/>
    </source>
</evidence>
<feature type="non-terminal residue" evidence="2">
    <location>
        <position position="1"/>
    </location>
</feature>
<protein>
    <recommendedName>
        <fullName evidence="4">Secreted protein</fullName>
    </recommendedName>
</protein>
<accession>A0AAV0RS05</accession>
<feature type="transmembrane region" description="Helical" evidence="1">
    <location>
        <begin position="12"/>
        <end position="38"/>
    </location>
</feature>
<dbReference type="AlphaFoldDB" id="A0AAV0RS05"/>
<keyword evidence="1" id="KW-0472">Membrane</keyword>
<name>A0AAV0RS05_9ROSI</name>
<keyword evidence="1" id="KW-0812">Transmembrane</keyword>
<reference evidence="2" key="1">
    <citation type="submission" date="2022-08" db="EMBL/GenBank/DDBJ databases">
        <authorList>
            <person name="Gutierrez-Valencia J."/>
        </authorList>
    </citation>
    <scope>NUCLEOTIDE SEQUENCE</scope>
</reference>
<evidence type="ECO:0000256" key="1">
    <source>
        <dbReference type="SAM" id="Phobius"/>
    </source>
</evidence>
<dbReference type="EMBL" id="CAMGYJ010000011">
    <property type="protein sequence ID" value="CAI0559836.1"/>
    <property type="molecule type" value="Genomic_DNA"/>
</dbReference>
<sequence>HRLALYHLSQFTIAPLVSIFAIVKIAPPLFASPVAPVVDVPRRRRQVSCTSHPFVRRHLYLVHDLSRNPLLGSSREREKIGR</sequence>
<keyword evidence="1" id="KW-1133">Transmembrane helix</keyword>
<evidence type="ECO:0008006" key="4">
    <source>
        <dbReference type="Google" id="ProtNLM"/>
    </source>
</evidence>
<proteinExistence type="predicted"/>
<evidence type="ECO:0000313" key="3">
    <source>
        <dbReference type="Proteomes" id="UP001154282"/>
    </source>
</evidence>
<comment type="caution">
    <text evidence="2">The sequence shown here is derived from an EMBL/GenBank/DDBJ whole genome shotgun (WGS) entry which is preliminary data.</text>
</comment>
<keyword evidence="3" id="KW-1185">Reference proteome</keyword>
<dbReference type="Proteomes" id="UP001154282">
    <property type="component" value="Unassembled WGS sequence"/>
</dbReference>
<organism evidence="2 3">
    <name type="scientific">Linum tenue</name>
    <dbReference type="NCBI Taxonomy" id="586396"/>
    <lineage>
        <taxon>Eukaryota</taxon>
        <taxon>Viridiplantae</taxon>
        <taxon>Streptophyta</taxon>
        <taxon>Embryophyta</taxon>
        <taxon>Tracheophyta</taxon>
        <taxon>Spermatophyta</taxon>
        <taxon>Magnoliopsida</taxon>
        <taxon>eudicotyledons</taxon>
        <taxon>Gunneridae</taxon>
        <taxon>Pentapetalae</taxon>
        <taxon>rosids</taxon>
        <taxon>fabids</taxon>
        <taxon>Malpighiales</taxon>
        <taxon>Linaceae</taxon>
        <taxon>Linum</taxon>
    </lineage>
</organism>